<dbReference type="Gene3D" id="3.10.20.90">
    <property type="entry name" value="Phosphatidylinositol 3-kinase Catalytic Subunit, Chain A, domain 1"/>
    <property type="match status" value="1"/>
</dbReference>
<keyword evidence="1" id="KW-1133">Transmembrane helix</keyword>
<dbReference type="InterPro" id="IPR029071">
    <property type="entry name" value="Ubiquitin-like_domsf"/>
</dbReference>
<name>A0AA42AY40_PAPNU</name>
<evidence type="ECO:0000259" key="2">
    <source>
        <dbReference type="Pfam" id="PF11976"/>
    </source>
</evidence>
<feature type="transmembrane region" description="Helical" evidence="1">
    <location>
        <begin position="97"/>
        <end position="122"/>
    </location>
</feature>
<proteinExistence type="predicted"/>
<evidence type="ECO:0000256" key="1">
    <source>
        <dbReference type="SAM" id="Phobius"/>
    </source>
</evidence>
<comment type="caution">
    <text evidence="3">The sequence shown here is derived from an EMBL/GenBank/DDBJ whole genome shotgun (WGS) entry which is preliminary data.</text>
</comment>
<dbReference type="EMBL" id="JAJJMA010259043">
    <property type="protein sequence ID" value="MCL7044532.1"/>
    <property type="molecule type" value="Genomic_DNA"/>
</dbReference>
<keyword evidence="4" id="KW-1185">Reference proteome</keyword>
<reference evidence="3" key="1">
    <citation type="submission" date="2022-03" db="EMBL/GenBank/DDBJ databases">
        <title>A functionally conserved STORR gene fusion in Papaver species that diverged 16.8 million years ago.</title>
        <authorList>
            <person name="Catania T."/>
        </authorList>
    </citation>
    <scope>NUCLEOTIDE SEQUENCE</scope>
    <source>
        <strain evidence="3">S-191538</strain>
    </source>
</reference>
<evidence type="ECO:0000313" key="3">
    <source>
        <dbReference type="EMBL" id="MCL7044532.1"/>
    </source>
</evidence>
<dbReference type="Pfam" id="PF11976">
    <property type="entry name" value="Rad60-SLD"/>
    <property type="match status" value="1"/>
</dbReference>
<dbReference type="SUPFAM" id="SSF54236">
    <property type="entry name" value="Ubiquitin-like"/>
    <property type="match status" value="1"/>
</dbReference>
<dbReference type="InterPro" id="IPR022617">
    <property type="entry name" value="Rad60/SUMO-like_dom"/>
</dbReference>
<dbReference type="AlphaFoldDB" id="A0AA42AY40"/>
<organism evidence="3 4">
    <name type="scientific">Papaver nudicaule</name>
    <name type="common">Iceland poppy</name>
    <dbReference type="NCBI Taxonomy" id="74823"/>
    <lineage>
        <taxon>Eukaryota</taxon>
        <taxon>Viridiplantae</taxon>
        <taxon>Streptophyta</taxon>
        <taxon>Embryophyta</taxon>
        <taxon>Tracheophyta</taxon>
        <taxon>Spermatophyta</taxon>
        <taxon>Magnoliopsida</taxon>
        <taxon>Ranunculales</taxon>
        <taxon>Papaveraceae</taxon>
        <taxon>Papaveroideae</taxon>
        <taxon>Papaver</taxon>
    </lineage>
</organism>
<keyword evidence="1" id="KW-0812">Transmembrane</keyword>
<dbReference type="PANTHER" id="PTHR10562">
    <property type="entry name" value="SMALL UBIQUITIN-RELATED MODIFIER"/>
    <property type="match status" value="1"/>
</dbReference>
<protein>
    <recommendedName>
        <fullName evidence="2">Rad60/SUMO-like domain-containing protein</fullName>
    </recommendedName>
</protein>
<gene>
    <name evidence="3" type="ORF">MKW94_025728</name>
</gene>
<dbReference type="Proteomes" id="UP001177140">
    <property type="component" value="Unassembled WGS sequence"/>
</dbReference>
<feature type="domain" description="Rad60/SUMO-like" evidence="2">
    <location>
        <begin position="23"/>
        <end position="100"/>
    </location>
</feature>
<evidence type="ECO:0000313" key="4">
    <source>
        <dbReference type="Proteomes" id="UP001177140"/>
    </source>
</evidence>
<sequence length="124" mass="14399">MGFALRKPEDDRKPVAESSCRRINITVVGLNGSKVSFSIKRNTPLDRLMDAYCEAKNMDFTIFPRCQRIRFAYGKTRTYIKPEHTSEELGIVDGDEIFAYIRQFGSIFFFFFFSFIGSEILLKK</sequence>
<keyword evidence="1" id="KW-0472">Membrane</keyword>
<accession>A0AA42AY40</accession>